<keyword evidence="2 4" id="KW-0648">Protein biosynthesis</keyword>
<dbReference type="AlphaFoldDB" id="A9WKN0"/>
<dbReference type="Proteomes" id="UP000002008">
    <property type="component" value="Chromosome"/>
</dbReference>
<dbReference type="PIRSF" id="PIRSF006181">
    <property type="entry name" value="EbsC_YbaK"/>
    <property type="match status" value="1"/>
</dbReference>
<dbReference type="STRING" id="324602.Caur_3474"/>
<dbReference type="GO" id="GO:0016829">
    <property type="term" value="F:lyase activity"/>
    <property type="evidence" value="ECO:0007669"/>
    <property type="project" value="UniProtKB-KW"/>
</dbReference>
<dbReference type="SUPFAM" id="SSF55826">
    <property type="entry name" value="YbaK/ProRS associated domain"/>
    <property type="match status" value="1"/>
</dbReference>
<dbReference type="InterPro" id="IPR036754">
    <property type="entry name" value="YbaK/aa-tRNA-synt-asso_dom_sf"/>
</dbReference>
<dbReference type="eggNOG" id="COG2606">
    <property type="taxonomic scope" value="Bacteria"/>
</dbReference>
<dbReference type="HOGENOM" id="CLU_094875_1_0_0"/>
<sequence>MTTKLNSMRLLERHHIAYTVHEYEYNDAYDAQTIARMIGVPASQVFKTLVVGGAGVRPILAMVPADAQLSLKRLAALIGVKSLDLLPRADVERLTGLQIGGIGALALTAKGWTSYLDESALQYPVVYVNAGKRGILLGLAPTELVRVVGAKVGAIAERG</sequence>
<accession>A9WKN0</accession>
<name>A9WKN0_CHLAA</name>
<comment type="similarity">
    <text evidence="1 4">Belongs to the prolyl-tRNA editing family. YbaK/EbsC subfamily.</text>
</comment>
<dbReference type="GO" id="GO:0002161">
    <property type="term" value="F:aminoacyl-tRNA deacylase activity"/>
    <property type="evidence" value="ECO:0000318"/>
    <property type="project" value="GO_Central"/>
</dbReference>
<keyword evidence="7" id="KW-1185">Reference proteome</keyword>
<dbReference type="Pfam" id="PF04073">
    <property type="entry name" value="tRNA_edit"/>
    <property type="match status" value="1"/>
</dbReference>
<evidence type="ECO:0000313" key="7">
    <source>
        <dbReference type="Proteomes" id="UP000002008"/>
    </source>
</evidence>
<dbReference type="FunCoup" id="A9WKN0">
    <property type="interactions" value="30"/>
</dbReference>
<dbReference type="EnsemblBacteria" id="ABY36658">
    <property type="protein sequence ID" value="ABY36658"/>
    <property type="gene ID" value="Caur_3474"/>
</dbReference>
<dbReference type="RefSeq" id="WP_012259311.1">
    <property type="nucleotide sequence ID" value="NC_010175.1"/>
</dbReference>
<proteinExistence type="inferred from homology"/>
<dbReference type="Gene3D" id="3.90.960.10">
    <property type="entry name" value="YbaK/aminoacyl-tRNA synthetase-associated domain"/>
    <property type="match status" value="1"/>
</dbReference>
<dbReference type="EMBL" id="CP000909">
    <property type="protein sequence ID" value="ABY36658.1"/>
    <property type="molecule type" value="Genomic_DNA"/>
</dbReference>
<gene>
    <name evidence="6" type="ordered locus">Caur_3474</name>
</gene>
<feature type="domain" description="YbaK/aminoacyl-tRNA synthetase-associated" evidence="5">
    <location>
        <begin position="27"/>
        <end position="146"/>
    </location>
</feature>
<evidence type="ECO:0000256" key="4">
    <source>
        <dbReference type="PIRNR" id="PIRNR006181"/>
    </source>
</evidence>
<keyword evidence="3 4" id="KW-0456">Lyase</keyword>
<dbReference type="EC" id="4.2.-.-" evidence="4"/>
<evidence type="ECO:0000256" key="2">
    <source>
        <dbReference type="ARBA" id="ARBA00022917"/>
    </source>
</evidence>
<evidence type="ECO:0000256" key="3">
    <source>
        <dbReference type="ARBA" id="ARBA00023239"/>
    </source>
</evidence>
<dbReference type="InterPro" id="IPR007214">
    <property type="entry name" value="YbaK/aa-tRNA-synth-assoc-dom"/>
</dbReference>
<dbReference type="CDD" id="cd00002">
    <property type="entry name" value="YbaK_deacylase"/>
    <property type="match status" value="1"/>
</dbReference>
<evidence type="ECO:0000256" key="1">
    <source>
        <dbReference type="ARBA" id="ARBA00009798"/>
    </source>
</evidence>
<protein>
    <recommendedName>
        <fullName evidence="4">Cys-tRNA(Pro)/Cys-tRNA(Cys) deacylase</fullName>
        <ecNumber evidence="4">4.2.-.-</ecNumber>
    </recommendedName>
</protein>
<dbReference type="InterPro" id="IPR004369">
    <property type="entry name" value="Prolyl-tRNA_editing_YbaK/EbsC"/>
</dbReference>
<dbReference type="PANTHER" id="PTHR30411">
    <property type="entry name" value="CYTOPLASMIC PROTEIN"/>
    <property type="match status" value="1"/>
</dbReference>
<dbReference type="GO" id="GO:0106074">
    <property type="term" value="P:aminoacyl-tRNA metabolism involved in translational fidelity"/>
    <property type="evidence" value="ECO:0000318"/>
    <property type="project" value="GO_Central"/>
</dbReference>
<organism evidence="6 7">
    <name type="scientific">Chloroflexus aurantiacus (strain ATCC 29366 / DSM 635 / J-10-fl)</name>
    <dbReference type="NCBI Taxonomy" id="324602"/>
    <lineage>
        <taxon>Bacteria</taxon>
        <taxon>Bacillati</taxon>
        <taxon>Chloroflexota</taxon>
        <taxon>Chloroflexia</taxon>
        <taxon>Chloroflexales</taxon>
        <taxon>Chloroflexineae</taxon>
        <taxon>Chloroflexaceae</taxon>
        <taxon>Chloroflexus</taxon>
    </lineage>
</organism>
<dbReference type="KEGG" id="cau:Caur_3474"/>
<dbReference type="InParanoid" id="A9WKN0"/>
<dbReference type="PANTHER" id="PTHR30411:SF0">
    <property type="entry name" value="CYS-TRNA(PRO)_CYS-TRNA(CYS) DEACYLASE YBAK"/>
    <property type="match status" value="1"/>
</dbReference>
<dbReference type="PATRIC" id="fig|324602.8.peg.3915"/>
<dbReference type="GO" id="GO:0006412">
    <property type="term" value="P:translation"/>
    <property type="evidence" value="ECO:0007669"/>
    <property type="project" value="UniProtKB-KW"/>
</dbReference>
<evidence type="ECO:0000259" key="5">
    <source>
        <dbReference type="Pfam" id="PF04073"/>
    </source>
</evidence>
<reference evidence="7" key="1">
    <citation type="journal article" date="2011" name="BMC Genomics">
        <title>Complete genome sequence of the filamentous anoxygenic phototrophic bacterium Chloroflexus aurantiacus.</title>
        <authorList>
            <person name="Tang K.H."/>
            <person name="Barry K."/>
            <person name="Chertkov O."/>
            <person name="Dalin E."/>
            <person name="Han C.S."/>
            <person name="Hauser L.J."/>
            <person name="Honchak B.M."/>
            <person name="Karbach L.E."/>
            <person name="Land M.L."/>
            <person name="Lapidus A."/>
            <person name="Larimer F.W."/>
            <person name="Mikhailova N."/>
            <person name="Pitluck S."/>
            <person name="Pierson B.K."/>
            <person name="Blankenship R.E."/>
        </authorList>
    </citation>
    <scope>NUCLEOTIDE SEQUENCE [LARGE SCALE GENOMIC DNA]</scope>
    <source>
        <strain evidence="7">ATCC 29366 / DSM 635 / J-10-fl</strain>
    </source>
</reference>
<evidence type="ECO:0000313" key="6">
    <source>
        <dbReference type="EMBL" id="ABY36658.1"/>
    </source>
</evidence>